<protein>
    <submittedName>
        <fullName evidence="2">Uncharacterized protein</fullName>
    </submittedName>
</protein>
<dbReference type="STRING" id="573370.DMR_05950"/>
<dbReference type="KEGG" id="dma:DMR_05950"/>
<organism evidence="2 3">
    <name type="scientific">Solidesulfovibrio magneticus (strain ATCC 700980 / DSM 13731 / RS-1)</name>
    <name type="common">Desulfovibrio magneticus</name>
    <dbReference type="NCBI Taxonomy" id="573370"/>
    <lineage>
        <taxon>Bacteria</taxon>
        <taxon>Pseudomonadati</taxon>
        <taxon>Thermodesulfobacteriota</taxon>
        <taxon>Desulfovibrionia</taxon>
        <taxon>Desulfovibrionales</taxon>
        <taxon>Desulfovibrionaceae</taxon>
        <taxon>Solidesulfovibrio</taxon>
    </lineage>
</organism>
<keyword evidence="3" id="KW-1185">Reference proteome</keyword>
<dbReference type="Proteomes" id="UP000009071">
    <property type="component" value="Chromosome"/>
</dbReference>
<dbReference type="EMBL" id="AP010904">
    <property type="protein sequence ID" value="BAH74086.1"/>
    <property type="molecule type" value="Genomic_DNA"/>
</dbReference>
<accession>C4XIC4</accession>
<proteinExistence type="predicted"/>
<feature type="region of interest" description="Disordered" evidence="1">
    <location>
        <begin position="21"/>
        <end position="43"/>
    </location>
</feature>
<evidence type="ECO:0000313" key="3">
    <source>
        <dbReference type="Proteomes" id="UP000009071"/>
    </source>
</evidence>
<reference evidence="2 3" key="1">
    <citation type="journal article" date="2009" name="Genome Res.">
        <title>Whole genome sequence of Desulfovibrio magneticus strain RS-1 revealed common gene clusters in magnetotactic bacteria.</title>
        <authorList>
            <person name="Nakazawa H."/>
            <person name="Arakaki A."/>
            <person name="Narita-Yamada S."/>
            <person name="Yashiro I."/>
            <person name="Jinno K."/>
            <person name="Aoki N."/>
            <person name="Tsuruyama A."/>
            <person name="Okamura Y."/>
            <person name="Tanikawa S."/>
            <person name="Fujita N."/>
            <person name="Takeyama H."/>
            <person name="Matsunaga T."/>
        </authorList>
    </citation>
    <scope>NUCLEOTIDE SEQUENCE [LARGE SCALE GENOMIC DNA]</scope>
    <source>
        <strain evidence="3">ATCC 700980 / DSM 13731 / RS-1</strain>
    </source>
</reference>
<evidence type="ECO:0000313" key="2">
    <source>
        <dbReference type="EMBL" id="BAH74086.1"/>
    </source>
</evidence>
<evidence type="ECO:0000256" key="1">
    <source>
        <dbReference type="SAM" id="MobiDB-lite"/>
    </source>
</evidence>
<dbReference type="AlphaFoldDB" id="C4XIC4"/>
<name>C4XIC4_SOLM1</name>
<sequence>MIFSYTMLSYVFQGRDASGGVRAGDGNAGHAAGFPETPSEADS</sequence>
<dbReference type="HOGENOM" id="CLU_3232697_0_0_7"/>
<gene>
    <name evidence="2" type="ordered locus">DMR_05950</name>
</gene>